<evidence type="ECO:0000256" key="5">
    <source>
        <dbReference type="SAM" id="MobiDB-lite"/>
    </source>
</evidence>
<dbReference type="Proteomes" id="UP000501534">
    <property type="component" value="Chromosome"/>
</dbReference>
<gene>
    <name evidence="8" type="ORF">DSM104443_01684</name>
</gene>
<dbReference type="EMBL" id="CP053069">
    <property type="protein sequence ID" value="QJR10620.1"/>
    <property type="molecule type" value="Genomic_DNA"/>
</dbReference>
<dbReference type="AlphaFoldDB" id="A0A6M4GTG7"/>
<protein>
    <recommendedName>
        <fullName evidence="7">Methyl-accepting transducer domain-containing protein</fullName>
    </recommendedName>
</protein>
<reference evidence="8 9" key="1">
    <citation type="submission" date="2020-04" db="EMBL/GenBank/DDBJ databases">
        <title>Usitatibacter rugosus gen. nov., sp. nov. and Usitatibacter palustris sp. nov., novel members of Usitatibacteraceae fam. nov. within the order Nitrosomonadales isolated from soil.</title>
        <authorList>
            <person name="Huber K.J."/>
            <person name="Neumann-Schaal M."/>
            <person name="Geppert A."/>
            <person name="Luckner M."/>
            <person name="Wanner G."/>
            <person name="Overmann J."/>
        </authorList>
    </citation>
    <scope>NUCLEOTIDE SEQUENCE [LARGE SCALE GENOMIC DNA]</scope>
    <source>
        <strain evidence="8 9">0125_3</strain>
    </source>
</reference>
<dbReference type="Gene3D" id="1.10.287.950">
    <property type="entry name" value="Methyl-accepting chemotaxis protein"/>
    <property type="match status" value="1"/>
</dbReference>
<dbReference type="CDD" id="cd11386">
    <property type="entry name" value="MCP_signal"/>
    <property type="match status" value="1"/>
</dbReference>
<dbReference type="PANTHER" id="PTHR43531:SF14">
    <property type="entry name" value="METHYL-ACCEPTING CHEMOTAXIS PROTEIN I-RELATED"/>
    <property type="match status" value="1"/>
</dbReference>
<dbReference type="GO" id="GO:0005886">
    <property type="term" value="C:plasma membrane"/>
    <property type="evidence" value="ECO:0007669"/>
    <property type="project" value="TreeGrafter"/>
</dbReference>
<name>A0A6M4GTG7_9PROT</name>
<dbReference type="PANTHER" id="PTHR43531">
    <property type="entry name" value="PROTEIN ICFG"/>
    <property type="match status" value="1"/>
</dbReference>
<dbReference type="GO" id="GO:0004888">
    <property type="term" value="F:transmembrane signaling receptor activity"/>
    <property type="evidence" value="ECO:0007669"/>
    <property type="project" value="InterPro"/>
</dbReference>
<feature type="transmembrane region" description="Helical" evidence="6">
    <location>
        <begin position="12"/>
        <end position="31"/>
    </location>
</feature>
<comment type="subcellular location">
    <subcellularLocation>
        <location evidence="1">Membrane</location>
    </subcellularLocation>
</comment>
<accession>A0A6M4GTG7</accession>
<dbReference type="FunFam" id="1.10.287.950:FF:000001">
    <property type="entry name" value="Methyl-accepting chemotaxis sensory transducer"/>
    <property type="match status" value="1"/>
</dbReference>
<comment type="similarity">
    <text evidence="3">Belongs to the methyl-accepting chemotaxis (MCP) protein family.</text>
</comment>
<dbReference type="SMART" id="SM00283">
    <property type="entry name" value="MA"/>
    <property type="match status" value="1"/>
</dbReference>
<dbReference type="InterPro" id="IPR051310">
    <property type="entry name" value="MCP_chemotaxis"/>
</dbReference>
<proteinExistence type="inferred from homology"/>
<organism evidence="8 9">
    <name type="scientific">Usitatibacter rugosus</name>
    <dbReference type="NCBI Taxonomy" id="2732067"/>
    <lineage>
        <taxon>Bacteria</taxon>
        <taxon>Pseudomonadati</taxon>
        <taxon>Pseudomonadota</taxon>
        <taxon>Betaproteobacteria</taxon>
        <taxon>Nitrosomonadales</taxon>
        <taxon>Usitatibacteraceae</taxon>
        <taxon>Usitatibacter</taxon>
    </lineage>
</organism>
<dbReference type="PROSITE" id="PS50111">
    <property type="entry name" value="CHEMOTAXIS_TRANSDUC_2"/>
    <property type="match status" value="1"/>
</dbReference>
<keyword evidence="2" id="KW-0488">Methylation</keyword>
<dbReference type="InterPro" id="IPR004090">
    <property type="entry name" value="Chemotax_Me-accpt_rcpt"/>
</dbReference>
<feature type="compositionally biased region" description="Low complexity" evidence="5">
    <location>
        <begin position="509"/>
        <end position="518"/>
    </location>
</feature>
<feature type="region of interest" description="Disordered" evidence="5">
    <location>
        <begin position="509"/>
        <end position="531"/>
    </location>
</feature>
<evidence type="ECO:0000256" key="3">
    <source>
        <dbReference type="ARBA" id="ARBA00029447"/>
    </source>
</evidence>
<sequence>MKLGVRKQIWSLPAIAVLVFAVGITAGIGFASQALMHVRSMAVVDYPRLDGMKALSAEVTRIADDFNAAVAEGEKKKLEEAAARADAIRELIAKVGALPGQEAFAGKVGPMFDAYYTPAGKSARLMLGMEKGDPQVAVAAMQTALKSLNTELDVGTKAASSGFYDSLDNAQGNIRNVLAAMIAAGVLVAVALAIVSSLIVRSIWKQLGGEPEYATRIVREIARGNLAVQINVERGDTRSQLAALKGMQGELTALIANIRNSASSVREASHEISQGMAELSARTEQQASSLEETASTMEELTATVKQNAQHAVQARDLAQTSTAVATRGGEVVQNVVATMDEINVSSKEIANIVAVIDGIAFQTNILALNAAVEASRAGEHGRGFAVVASEVRSLAQRSAASAKEVKGLIQVSVEKVGLGRKLVSEAGERMAEIVGSIGKVSGVVGEISSASLEQSSGISEIGRAVTHIEGVTQHNAALVEETSAAAHSMSEQARQLEEAVSVFQLRDAGPGAARAPAPLARPPSRPALKSR</sequence>
<evidence type="ECO:0000256" key="4">
    <source>
        <dbReference type="PROSITE-ProRule" id="PRU00284"/>
    </source>
</evidence>
<dbReference type="InterPro" id="IPR004089">
    <property type="entry name" value="MCPsignal_dom"/>
</dbReference>
<keyword evidence="6" id="KW-0472">Membrane</keyword>
<keyword evidence="6" id="KW-1133">Transmembrane helix</keyword>
<evidence type="ECO:0000313" key="9">
    <source>
        <dbReference type="Proteomes" id="UP000501534"/>
    </source>
</evidence>
<dbReference type="Pfam" id="PF00015">
    <property type="entry name" value="MCPsignal"/>
    <property type="match status" value="1"/>
</dbReference>
<keyword evidence="4" id="KW-0807">Transducer</keyword>
<dbReference type="KEGG" id="uru:DSM104443_01684"/>
<evidence type="ECO:0000256" key="2">
    <source>
        <dbReference type="ARBA" id="ARBA00022481"/>
    </source>
</evidence>
<evidence type="ECO:0000313" key="8">
    <source>
        <dbReference type="EMBL" id="QJR10620.1"/>
    </source>
</evidence>
<keyword evidence="9" id="KW-1185">Reference proteome</keyword>
<evidence type="ECO:0000256" key="1">
    <source>
        <dbReference type="ARBA" id="ARBA00004370"/>
    </source>
</evidence>
<dbReference type="GO" id="GO:0006935">
    <property type="term" value="P:chemotaxis"/>
    <property type="evidence" value="ECO:0007669"/>
    <property type="project" value="InterPro"/>
</dbReference>
<evidence type="ECO:0000259" key="7">
    <source>
        <dbReference type="PROSITE" id="PS50111"/>
    </source>
</evidence>
<feature type="transmembrane region" description="Helical" evidence="6">
    <location>
        <begin position="177"/>
        <end position="200"/>
    </location>
</feature>
<evidence type="ECO:0000256" key="6">
    <source>
        <dbReference type="SAM" id="Phobius"/>
    </source>
</evidence>
<keyword evidence="6" id="KW-0812">Transmembrane</keyword>
<dbReference type="PRINTS" id="PR00260">
    <property type="entry name" value="CHEMTRNSDUCR"/>
</dbReference>
<dbReference type="GO" id="GO:0007165">
    <property type="term" value="P:signal transduction"/>
    <property type="evidence" value="ECO:0007669"/>
    <property type="project" value="UniProtKB-KW"/>
</dbReference>
<dbReference type="SUPFAM" id="SSF58104">
    <property type="entry name" value="Methyl-accepting chemotaxis protein (MCP) signaling domain"/>
    <property type="match status" value="1"/>
</dbReference>
<feature type="domain" description="Methyl-accepting transducer" evidence="7">
    <location>
        <begin position="261"/>
        <end position="490"/>
    </location>
</feature>